<dbReference type="Gene3D" id="1.20.120.1760">
    <property type="match status" value="1"/>
</dbReference>
<evidence type="ECO:0000256" key="4">
    <source>
        <dbReference type="ARBA" id="ARBA00022679"/>
    </source>
</evidence>
<dbReference type="GO" id="GO:0008444">
    <property type="term" value="F:CDP-diacylglycerol-glycerol-3-phosphate 3-phosphatidyltransferase activity"/>
    <property type="evidence" value="ECO:0007669"/>
    <property type="project" value="InterPro"/>
</dbReference>
<evidence type="ECO:0000256" key="8">
    <source>
        <dbReference type="ARBA" id="ARBA00023136"/>
    </source>
</evidence>
<gene>
    <name evidence="13" type="ORF">DVS28_a2082</name>
</gene>
<evidence type="ECO:0000256" key="5">
    <source>
        <dbReference type="ARBA" id="ARBA00022692"/>
    </source>
</evidence>
<dbReference type="PIRSF" id="PIRSF000847">
    <property type="entry name" value="Phos_ph_gly_syn"/>
    <property type="match status" value="1"/>
</dbReference>
<keyword evidence="9" id="KW-0594">Phospholipid biosynthesis</keyword>
<feature type="transmembrane region" description="Helical" evidence="12">
    <location>
        <begin position="35"/>
        <end position="62"/>
    </location>
</feature>
<evidence type="ECO:0000256" key="11">
    <source>
        <dbReference type="RuleBase" id="RU003750"/>
    </source>
</evidence>
<feature type="transmembrane region" description="Helical" evidence="12">
    <location>
        <begin position="162"/>
        <end position="187"/>
    </location>
</feature>
<dbReference type="GO" id="GO:0016020">
    <property type="term" value="C:membrane"/>
    <property type="evidence" value="ECO:0007669"/>
    <property type="project" value="UniProtKB-SubCell"/>
</dbReference>
<keyword evidence="8 12" id="KW-0472">Membrane</keyword>
<evidence type="ECO:0000256" key="6">
    <source>
        <dbReference type="ARBA" id="ARBA00022989"/>
    </source>
</evidence>
<evidence type="ECO:0000256" key="12">
    <source>
        <dbReference type="SAM" id="Phobius"/>
    </source>
</evidence>
<accession>A0A346XX19</accession>
<proteinExistence type="inferred from homology"/>
<dbReference type="Pfam" id="PF01066">
    <property type="entry name" value="CDP-OH_P_transf"/>
    <property type="match status" value="1"/>
</dbReference>
<evidence type="ECO:0000256" key="2">
    <source>
        <dbReference type="ARBA" id="ARBA00010441"/>
    </source>
</evidence>
<comment type="similarity">
    <text evidence="2 11">Belongs to the CDP-alcohol phosphatidyltransferase class-I family.</text>
</comment>
<protein>
    <submittedName>
        <fullName evidence="13">CDP-diacylglycerol--glycerol-3-phosphate 3-phosphatidyltransferase</fullName>
    </submittedName>
</protein>
<keyword evidence="7" id="KW-0443">Lipid metabolism</keyword>
<dbReference type="KEGG" id="euz:DVS28_a2082"/>
<keyword evidence="10" id="KW-1208">Phospholipid metabolism</keyword>
<keyword evidence="5 12" id="KW-0812">Transmembrane</keyword>
<evidence type="ECO:0000256" key="3">
    <source>
        <dbReference type="ARBA" id="ARBA00022516"/>
    </source>
</evidence>
<evidence type="ECO:0000256" key="9">
    <source>
        <dbReference type="ARBA" id="ARBA00023209"/>
    </source>
</evidence>
<evidence type="ECO:0000256" key="10">
    <source>
        <dbReference type="ARBA" id="ARBA00023264"/>
    </source>
</evidence>
<feature type="transmembrane region" description="Helical" evidence="12">
    <location>
        <begin position="137"/>
        <end position="156"/>
    </location>
</feature>
<dbReference type="GO" id="GO:0046474">
    <property type="term" value="P:glycerophospholipid biosynthetic process"/>
    <property type="evidence" value="ECO:0007669"/>
    <property type="project" value="TreeGrafter"/>
</dbReference>
<dbReference type="PANTHER" id="PTHR14269:SF62">
    <property type="entry name" value="CDP-DIACYLGLYCEROL--GLYCEROL-3-PHOSPHATE 3-PHOSPHATIDYLTRANSFERASE 1, CHLOROPLASTIC"/>
    <property type="match status" value="1"/>
</dbReference>
<dbReference type="InterPro" id="IPR004570">
    <property type="entry name" value="Phosphatidylglycerol_P_synth"/>
</dbReference>
<reference evidence="13 14" key="1">
    <citation type="submission" date="2018-09" db="EMBL/GenBank/DDBJ databases">
        <title>Complete genome sequence of Euzebya sp. DY32-46 isolated from seawater of Pacific Ocean.</title>
        <authorList>
            <person name="Xu L."/>
            <person name="Wu Y.-H."/>
            <person name="Xu X.-W."/>
        </authorList>
    </citation>
    <scope>NUCLEOTIDE SEQUENCE [LARGE SCALE GENOMIC DNA]</scope>
    <source>
        <strain evidence="13 14">DY32-46</strain>
    </source>
</reference>
<sequence length="215" mass="23540">MFDAGLQEDRPVVVHDKVWTAANVITFLRFLGLPLFVYLMAVSQAYGIAFLVLVIVGTTDWIDGYVARRFDQVTKLGQVIDPLIDRALLATAGLTMAALGIAPWWVILVIVGRDAFLLFLAYRLFGGNPGIPVSRWGKFATACLLIGVPGFLLGFMDWSGAVLWGWIGWIFTAVGVVTYYIAGFMYARAARVLLAQRRDGVRTGAVRHPDAGASE</sequence>
<comment type="subcellular location">
    <subcellularLocation>
        <location evidence="1">Membrane</location>
        <topology evidence="1">Multi-pass membrane protein</topology>
    </subcellularLocation>
</comment>
<organism evidence="13 14">
    <name type="scientific">Euzebya pacifica</name>
    <dbReference type="NCBI Taxonomy" id="1608957"/>
    <lineage>
        <taxon>Bacteria</taxon>
        <taxon>Bacillati</taxon>
        <taxon>Actinomycetota</taxon>
        <taxon>Nitriliruptoria</taxon>
        <taxon>Euzebyales</taxon>
    </lineage>
</organism>
<evidence type="ECO:0000256" key="7">
    <source>
        <dbReference type="ARBA" id="ARBA00023098"/>
    </source>
</evidence>
<dbReference type="Proteomes" id="UP000264006">
    <property type="component" value="Chromosome"/>
</dbReference>
<evidence type="ECO:0000256" key="1">
    <source>
        <dbReference type="ARBA" id="ARBA00004141"/>
    </source>
</evidence>
<dbReference type="InterPro" id="IPR000462">
    <property type="entry name" value="CDP-OH_P_trans"/>
</dbReference>
<keyword evidence="3" id="KW-0444">Lipid biosynthesis</keyword>
<evidence type="ECO:0000313" key="13">
    <source>
        <dbReference type="EMBL" id="AXV06766.1"/>
    </source>
</evidence>
<dbReference type="PANTHER" id="PTHR14269">
    <property type="entry name" value="CDP-DIACYLGLYCEROL--GLYCEROL-3-PHOSPHATE 3-PHOSPHATIDYLTRANSFERASE-RELATED"/>
    <property type="match status" value="1"/>
</dbReference>
<dbReference type="UniPathway" id="UPA00085"/>
<keyword evidence="6 12" id="KW-1133">Transmembrane helix</keyword>
<dbReference type="PROSITE" id="PS00379">
    <property type="entry name" value="CDP_ALCOHOL_P_TRANSF"/>
    <property type="match status" value="1"/>
</dbReference>
<evidence type="ECO:0000313" key="14">
    <source>
        <dbReference type="Proteomes" id="UP000264006"/>
    </source>
</evidence>
<name>A0A346XX19_9ACTN</name>
<dbReference type="InterPro" id="IPR043130">
    <property type="entry name" value="CDP-OH_PTrfase_TM_dom"/>
</dbReference>
<keyword evidence="4 11" id="KW-0808">Transferase</keyword>
<dbReference type="InterPro" id="IPR048254">
    <property type="entry name" value="CDP_ALCOHOL_P_TRANSF_CS"/>
</dbReference>
<dbReference type="EMBL" id="CP031165">
    <property type="protein sequence ID" value="AXV06766.1"/>
    <property type="molecule type" value="Genomic_DNA"/>
</dbReference>
<keyword evidence="14" id="KW-1185">Reference proteome</keyword>
<dbReference type="AlphaFoldDB" id="A0A346XX19"/>
<dbReference type="InterPro" id="IPR050324">
    <property type="entry name" value="CDP-alcohol_PTase-I"/>
</dbReference>